<comment type="caution">
    <text evidence="2">The sequence shown here is derived from an EMBL/GenBank/DDBJ whole genome shotgun (WGS) entry which is preliminary data.</text>
</comment>
<dbReference type="AlphaFoldDB" id="A0AAE0T3F5"/>
<reference evidence="2" key="3">
    <citation type="submission" date="2023-05" db="EMBL/GenBank/DDBJ databases">
        <authorList>
            <person name="Smith C.H."/>
        </authorList>
    </citation>
    <scope>NUCLEOTIDE SEQUENCE</scope>
    <source>
        <strain evidence="2">CHS0354</strain>
        <tissue evidence="2">Mantle</tissue>
    </source>
</reference>
<feature type="compositionally biased region" description="Low complexity" evidence="1">
    <location>
        <begin position="42"/>
        <end position="51"/>
    </location>
</feature>
<name>A0AAE0T3F5_9BIVA</name>
<keyword evidence="3" id="KW-1185">Reference proteome</keyword>
<gene>
    <name evidence="2" type="ORF">CHS0354_027886</name>
</gene>
<reference evidence="2" key="1">
    <citation type="journal article" date="2021" name="Genome Biol. Evol.">
        <title>A High-Quality Reference Genome for a Parasitic Bivalve with Doubly Uniparental Inheritance (Bivalvia: Unionida).</title>
        <authorList>
            <person name="Smith C.H."/>
        </authorList>
    </citation>
    <scope>NUCLEOTIDE SEQUENCE</scope>
    <source>
        <strain evidence="2">CHS0354</strain>
    </source>
</reference>
<evidence type="ECO:0000313" key="2">
    <source>
        <dbReference type="EMBL" id="KAK3603102.1"/>
    </source>
</evidence>
<organism evidence="2 3">
    <name type="scientific">Potamilus streckersoni</name>
    <dbReference type="NCBI Taxonomy" id="2493646"/>
    <lineage>
        <taxon>Eukaryota</taxon>
        <taxon>Metazoa</taxon>
        <taxon>Spiralia</taxon>
        <taxon>Lophotrochozoa</taxon>
        <taxon>Mollusca</taxon>
        <taxon>Bivalvia</taxon>
        <taxon>Autobranchia</taxon>
        <taxon>Heteroconchia</taxon>
        <taxon>Palaeoheterodonta</taxon>
        <taxon>Unionida</taxon>
        <taxon>Unionoidea</taxon>
        <taxon>Unionidae</taxon>
        <taxon>Ambleminae</taxon>
        <taxon>Lampsilini</taxon>
        <taxon>Potamilus</taxon>
    </lineage>
</organism>
<feature type="region of interest" description="Disordered" evidence="1">
    <location>
        <begin position="18"/>
        <end position="63"/>
    </location>
</feature>
<protein>
    <submittedName>
        <fullName evidence="2">Uncharacterized protein</fullName>
    </submittedName>
</protein>
<dbReference type="Proteomes" id="UP001195483">
    <property type="component" value="Unassembled WGS sequence"/>
</dbReference>
<reference evidence="2" key="2">
    <citation type="journal article" date="2021" name="Genome Biol. Evol.">
        <title>Developing a high-quality reference genome for a parasitic bivalve with doubly uniparental inheritance (Bivalvia: Unionida).</title>
        <authorList>
            <person name="Smith C.H."/>
        </authorList>
    </citation>
    <scope>NUCLEOTIDE SEQUENCE</scope>
    <source>
        <strain evidence="2">CHS0354</strain>
        <tissue evidence="2">Mantle</tissue>
    </source>
</reference>
<proteinExistence type="predicted"/>
<dbReference type="EMBL" id="JAEAOA010001688">
    <property type="protein sequence ID" value="KAK3603102.1"/>
    <property type="molecule type" value="Genomic_DNA"/>
</dbReference>
<accession>A0AAE0T3F5</accession>
<evidence type="ECO:0000313" key="3">
    <source>
        <dbReference type="Proteomes" id="UP001195483"/>
    </source>
</evidence>
<sequence>MFRKAFLFGSSLLQPEHLQQQHHGRGELDKATGDNLDNDFLPQSQPVVRVSPPQPAAPNSQEGDQFFESIDSDVNRMSTVYQFSSVSLDIFPNFTWKLNPVINMKKRLRDQD</sequence>
<evidence type="ECO:0000256" key="1">
    <source>
        <dbReference type="SAM" id="MobiDB-lite"/>
    </source>
</evidence>